<protein>
    <submittedName>
        <fullName evidence="1">Uncharacterized protein</fullName>
    </submittedName>
</protein>
<sequence>MKSICFQLHNQAMHQVPSFRFAEVFKLMTMHSLPYSGELIRESYLEPFSISPLSLLQPRPLVSRADA</sequence>
<evidence type="ECO:0000313" key="1">
    <source>
        <dbReference type="EMBL" id="SDN43331.1"/>
    </source>
</evidence>
<organism evidence="1 2">
    <name type="scientific">Vreelandella arcis</name>
    <dbReference type="NCBI Taxonomy" id="416873"/>
    <lineage>
        <taxon>Bacteria</taxon>
        <taxon>Pseudomonadati</taxon>
        <taxon>Pseudomonadota</taxon>
        <taxon>Gammaproteobacteria</taxon>
        <taxon>Oceanospirillales</taxon>
        <taxon>Halomonadaceae</taxon>
        <taxon>Vreelandella</taxon>
    </lineage>
</organism>
<dbReference type="Proteomes" id="UP000199677">
    <property type="component" value="Unassembled WGS sequence"/>
</dbReference>
<dbReference type="EMBL" id="FNII01000005">
    <property type="protein sequence ID" value="SDN43331.1"/>
    <property type="molecule type" value="Genomic_DNA"/>
</dbReference>
<dbReference type="AlphaFoldDB" id="A0A1H0BCJ8"/>
<evidence type="ECO:0000313" key="2">
    <source>
        <dbReference type="Proteomes" id="UP000199677"/>
    </source>
</evidence>
<accession>A0A1H0BCJ8</accession>
<gene>
    <name evidence="1" type="ORF">SAMN04487951_10540</name>
</gene>
<dbReference type="STRING" id="416873.SAMN04487951_10540"/>
<name>A0A1H0BCJ8_9GAMM</name>
<keyword evidence="2" id="KW-1185">Reference proteome</keyword>
<reference evidence="2" key="1">
    <citation type="submission" date="2016-10" db="EMBL/GenBank/DDBJ databases">
        <authorList>
            <person name="Varghese N."/>
            <person name="Submissions S."/>
        </authorList>
    </citation>
    <scope>NUCLEOTIDE SEQUENCE [LARGE SCALE GENOMIC DNA]</scope>
    <source>
        <strain evidence="2">CGMCC 1.6494</strain>
    </source>
</reference>
<proteinExistence type="predicted"/>